<keyword evidence="1 2" id="KW-0378">Hydrolase</keyword>
<dbReference type="HOGENOM" id="CLU_081251_0_1_9"/>
<dbReference type="PANTHER" id="PTHR35561:SF1">
    <property type="entry name" value="RNA 2',3'-CYCLIC PHOSPHODIESTERASE"/>
    <property type="match status" value="1"/>
</dbReference>
<dbReference type="Proteomes" id="UP000006556">
    <property type="component" value="Chromosome"/>
</dbReference>
<dbReference type="Gene3D" id="3.90.1140.10">
    <property type="entry name" value="Cyclic phosphodiesterase"/>
    <property type="match status" value="1"/>
</dbReference>
<dbReference type="GO" id="GO:0004113">
    <property type="term" value="F:2',3'-cyclic-nucleotide 3'-phosphodiesterase activity"/>
    <property type="evidence" value="ECO:0007669"/>
    <property type="project" value="InterPro"/>
</dbReference>
<dbReference type="HAMAP" id="MF_01940">
    <property type="entry name" value="RNA_CPDase"/>
    <property type="match status" value="1"/>
</dbReference>
<proteinExistence type="inferred from homology"/>
<organism evidence="4 5">
    <name type="scientific">Pelotomaculum thermopropionicum (strain DSM 13744 / JCM 10971 / SI)</name>
    <dbReference type="NCBI Taxonomy" id="370438"/>
    <lineage>
        <taxon>Bacteria</taxon>
        <taxon>Bacillati</taxon>
        <taxon>Bacillota</taxon>
        <taxon>Clostridia</taxon>
        <taxon>Eubacteriales</taxon>
        <taxon>Desulfotomaculaceae</taxon>
        <taxon>Pelotomaculum</taxon>
    </lineage>
</organism>
<dbReference type="EMBL" id="AP009389">
    <property type="protein sequence ID" value="BAF59085.1"/>
    <property type="molecule type" value="Genomic_DNA"/>
</dbReference>
<dbReference type="InterPro" id="IPR014051">
    <property type="entry name" value="Phosphoesterase_HXTX"/>
</dbReference>
<dbReference type="PANTHER" id="PTHR35561">
    <property type="entry name" value="RNA 2',3'-CYCLIC PHOSPHODIESTERASE"/>
    <property type="match status" value="1"/>
</dbReference>
<dbReference type="KEGG" id="pth:PTH_0904"/>
<feature type="short sequence motif" description="HXTX 2" evidence="2">
    <location>
        <begin position="130"/>
        <end position="133"/>
    </location>
</feature>
<dbReference type="eggNOG" id="COG1514">
    <property type="taxonomic scope" value="Bacteria"/>
</dbReference>
<evidence type="ECO:0000313" key="4">
    <source>
        <dbReference type="EMBL" id="BAF59085.1"/>
    </source>
</evidence>
<comment type="catalytic activity">
    <reaction evidence="2">
        <text>a 3'-end 2',3'-cyclophospho-ribonucleotide-RNA + H2O = a 3'-end 2'-phospho-ribonucleotide-RNA + H(+)</text>
        <dbReference type="Rhea" id="RHEA:11828"/>
        <dbReference type="Rhea" id="RHEA-COMP:10464"/>
        <dbReference type="Rhea" id="RHEA-COMP:17353"/>
        <dbReference type="ChEBI" id="CHEBI:15377"/>
        <dbReference type="ChEBI" id="CHEBI:15378"/>
        <dbReference type="ChEBI" id="CHEBI:83064"/>
        <dbReference type="ChEBI" id="CHEBI:173113"/>
        <dbReference type="EC" id="3.1.4.58"/>
    </reaction>
</comment>
<feature type="domain" description="Phosphoesterase HXTX" evidence="3">
    <location>
        <begin position="102"/>
        <end position="179"/>
    </location>
</feature>
<feature type="domain" description="Phosphoesterase HXTX" evidence="3">
    <location>
        <begin position="13"/>
        <end position="94"/>
    </location>
</feature>
<protein>
    <recommendedName>
        <fullName evidence="2">RNA 2',3'-cyclic phosphodiesterase</fullName>
        <shortName evidence="2">RNA 2',3'-CPDase</shortName>
        <ecNumber evidence="2">3.1.4.58</ecNumber>
    </recommendedName>
</protein>
<evidence type="ECO:0000259" key="3">
    <source>
        <dbReference type="Pfam" id="PF02834"/>
    </source>
</evidence>
<dbReference type="InterPro" id="IPR009097">
    <property type="entry name" value="Cyclic_Pdiesterase"/>
</dbReference>
<comment type="similarity">
    <text evidence="2">Belongs to the 2H phosphoesterase superfamily. ThpR family.</text>
</comment>
<feature type="active site" description="Proton acceptor" evidence="2">
    <location>
        <position position="130"/>
    </location>
</feature>
<dbReference type="GO" id="GO:0016874">
    <property type="term" value="F:ligase activity"/>
    <property type="evidence" value="ECO:0007669"/>
    <property type="project" value="UniProtKB-KW"/>
</dbReference>
<evidence type="ECO:0000256" key="1">
    <source>
        <dbReference type="ARBA" id="ARBA00022801"/>
    </source>
</evidence>
<keyword evidence="4" id="KW-0436">Ligase</keyword>
<dbReference type="STRING" id="370438.PTH_0904"/>
<reference evidence="5" key="1">
    <citation type="journal article" date="2008" name="Genome Res.">
        <title>The genome of Pelotomaculum thermopropionicum reveals niche-associated evolution in anaerobic microbiota.</title>
        <authorList>
            <person name="Kosaka T."/>
            <person name="Kato S."/>
            <person name="Shimoyama T."/>
            <person name="Ishii S."/>
            <person name="Abe T."/>
            <person name="Watanabe K."/>
        </authorList>
    </citation>
    <scope>NUCLEOTIDE SEQUENCE [LARGE SCALE GENOMIC DNA]</scope>
    <source>
        <strain evidence="5">DSM 13744 / JCM 10971 / SI</strain>
    </source>
</reference>
<dbReference type="EC" id="3.1.4.58" evidence="2"/>
<evidence type="ECO:0000256" key="2">
    <source>
        <dbReference type="HAMAP-Rule" id="MF_01940"/>
    </source>
</evidence>
<feature type="active site" description="Proton donor" evidence="2">
    <location>
        <position position="43"/>
    </location>
</feature>
<dbReference type="Pfam" id="PF02834">
    <property type="entry name" value="LigT_PEase"/>
    <property type="match status" value="2"/>
</dbReference>
<evidence type="ECO:0000313" key="5">
    <source>
        <dbReference type="Proteomes" id="UP000006556"/>
    </source>
</evidence>
<gene>
    <name evidence="4" type="primary">LigT</name>
    <name evidence="4" type="ordered locus">PTH_0904</name>
</gene>
<name>A5D3U3_PELTS</name>
<accession>A5D3U3</accession>
<comment type="function">
    <text evidence="2">Hydrolyzes RNA 2',3'-cyclic phosphodiester to an RNA 2'-phosphomonoester.</text>
</comment>
<dbReference type="GO" id="GO:0008664">
    <property type="term" value="F:RNA 2',3'-cyclic 3'-phosphodiesterase activity"/>
    <property type="evidence" value="ECO:0007669"/>
    <property type="project" value="UniProtKB-EC"/>
</dbReference>
<sequence length="193" mass="21081">MRQMRLFIAVNFPEQIKKALGAIIGELRQLPSDAKWVEEHNLHLTLQFLGNVPAEQVDSIAAALGRSAAGVAPFRLNLNGVGVFPSRARPRVLWAGVSGETAVLSRLQHRVQTELGQLGFPAEKRQFSPHLTLARFRSPAGFSAVMERAEEIVRGLDKFGSAVIDSVELMLSELGARGPSYFVLARTPLSGKK</sequence>
<feature type="short sequence motif" description="HXTX 1" evidence="2">
    <location>
        <begin position="43"/>
        <end position="46"/>
    </location>
</feature>
<dbReference type="NCBIfam" id="TIGR02258">
    <property type="entry name" value="2_5_ligase"/>
    <property type="match status" value="1"/>
</dbReference>
<keyword evidence="5" id="KW-1185">Reference proteome</keyword>
<dbReference type="SUPFAM" id="SSF55144">
    <property type="entry name" value="LigT-like"/>
    <property type="match status" value="1"/>
</dbReference>
<dbReference type="AlphaFoldDB" id="A5D3U3"/>
<dbReference type="InterPro" id="IPR004175">
    <property type="entry name" value="RNA_CPDase"/>
</dbReference>